<evidence type="ECO:0000256" key="3">
    <source>
        <dbReference type="ARBA" id="ARBA00023125"/>
    </source>
</evidence>
<evidence type="ECO:0000256" key="6">
    <source>
        <dbReference type="SAM" id="MobiDB-lite"/>
    </source>
</evidence>
<feature type="region of interest" description="Disordered" evidence="6">
    <location>
        <begin position="773"/>
        <end position="806"/>
    </location>
</feature>
<keyword evidence="9" id="KW-1185">Reference proteome</keyword>
<dbReference type="InterPro" id="IPR011598">
    <property type="entry name" value="bHLH_dom"/>
</dbReference>
<dbReference type="EMBL" id="JADBGQ010000001">
    <property type="protein sequence ID" value="KAG5413235.1"/>
    <property type="molecule type" value="Genomic_DNA"/>
</dbReference>
<dbReference type="InterPro" id="IPR031066">
    <property type="entry name" value="bHLH_ALC-like_plant"/>
</dbReference>
<gene>
    <name evidence="8" type="primary">A01p009570.1_BraROA</name>
    <name evidence="8" type="ORF">IGI04_000802</name>
</gene>
<feature type="region of interest" description="Disordered" evidence="6">
    <location>
        <begin position="1121"/>
        <end position="1144"/>
    </location>
</feature>
<feature type="region of interest" description="Disordered" evidence="6">
    <location>
        <begin position="49"/>
        <end position="130"/>
    </location>
</feature>
<keyword evidence="4" id="KW-0804">Transcription</keyword>
<accession>A0ABQ7NQY1</accession>
<comment type="subcellular location">
    <subcellularLocation>
        <location evidence="1">Nucleus</location>
    </subcellularLocation>
</comment>
<evidence type="ECO:0000313" key="8">
    <source>
        <dbReference type="EMBL" id="KAG5413235.1"/>
    </source>
</evidence>
<reference evidence="8 9" key="1">
    <citation type="submission" date="2021-03" db="EMBL/GenBank/DDBJ databases">
        <authorList>
            <person name="King G.J."/>
            <person name="Bancroft I."/>
            <person name="Baten A."/>
            <person name="Bloomfield J."/>
            <person name="Borpatragohain P."/>
            <person name="He Z."/>
            <person name="Irish N."/>
            <person name="Irwin J."/>
            <person name="Liu K."/>
            <person name="Mauleon R.P."/>
            <person name="Moore J."/>
            <person name="Morris R."/>
            <person name="Ostergaard L."/>
            <person name="Wang B."/>
            <person name="Wells R."/>
        </authorList>
    </citation>
    <scope>NUCLEOTIDE SEQUENCE [LARGE SCALE GENOMIC DNA]</scope>
    <source>
        <strain evidence="8">R-o-18</strain>
        <tissue evidence="8">Leaf</tissue>
    </source>
</reference>
<feature type="compositionally biased region" description="Basic and acidic residues" evidence="6">
    <location>
        <begin position="1419"/>
        <end position="1428"/>
    </location>
</feature>
<feature type="compositionally biased region" description="Polar residues" evidence="6">
    <location>
        <begin position="1176"/>
        <end position="1192"/>
    </location>
</feature>
<evidence type="ECO:0000256" key="5">
    <source>
        <dbReference type="ARBA" id="ARBA00023242"/>
    </source>
</evidence>
<sequence length="1473" mass="162397">MKETKEKRQKGLRVEGRRHCECRKRHSPHRDTHFRRERWRAYYLCKAQTSESTFRQAKREKETERNQGEDDIVELLWKSGQVVESSQTQRPPVPPPILRGSGSGGGGGEESAPLPPPPPLHSHQQQPSDDQNLFIGEDEMASWLLHHPLREEDQFHSHLFYSGVVSAVPSTQPQASVSLTPPQPPAANTVYTPTATERPMGQAIAARRAESVFNFWRLRENIHNTRGRVEAAAAPWVPVVKDSTQVGSSATPSSSVATATSGVLQAFAVPSLCQRGVETVCEVAGPSSSVVSKTETELLGIETEAGDDERKRKEREEPADDTEETGEEARGSTSRKRSRAAEMHNISQRRRREKINEKMKALQELIPRCNKTDKASMLEDAIEYMMSMGSGGMMPMMYTPNMQRFMPSSAMGMMGVNRPPFVPFPGMALPRPAHMEGLGPPYPPPRYPFPNVQAFDPSRVHLPTPQPDSNQPQFPGYVNPYSQFVGLQHLQQPPPPPQLQNQSSSQLSFSQASSSKEPEDKNQGMGESGGGERPRGVPSTLGSRLREVGIQRGASTSWGEDDIVELLWKSGHLVRSSQAQRPSLPPPPPVLRGSGSGSGGGGGEESAPLPPPPPPLYTLQQPSDQNLFIRLVTTPFTQPQGSVSLTQLLPLQPPPAAAAGSAIYTPTPAERPMGQVIAERRAENFFNFSRLRGDLHTSGGVEVAAAPWVPVVVRDLTQVGSSATPLSSATTESCLTPAMVTGGVAQTFAVPRAVEMVCEITGPSSFVVSKVETKQVQMQQATETEAAEERKRKEREEPVDDTERRREKINEKMKALQELIPRCNKMMSTGMPMMYTPNMQRFMPSSAMGMMGVNRPPFIPFPRMALPRPAHMEGLGPPYPPPRYPFPIIQGFDPSRVQQPDPVQNQPQFPGCLNPYSQFVGLQQMQQPPPPHLQNQSSSQLSFSQASSSKEPEDQDNKPKERDKRPTCKVMRSCKYRKLGSTHKDAHFSRAEKIGSLLFFLGGLWLNQKRISYYKKKIKLPFLVRGEDDIVELLWKSGHLVRSSQAQRPSPPPVLRGSGSGSGGGGGEESAPLPLPLPHSQPSDENILASWLNHHPPPGEDELRGNVHTGGRVEAAAAGAQWVKDSTQVGSSATPTSSAPESCLTPPTFTGGVAQTFAVPSLTRKVVETVCEIAGPSSSSTDTEQVQIQPATETEAADERKRKEREEAVDDTEETGEEARGSTSRKRSRAAEMHNISERRRREKINEKLKALQELIPRCNKTDKASMLEDAIESQASMDFGSLLRLQQIHLRGRMMSTGGMMPMMYAPNMQRFIAPSAMGMNRPPFIPFPGMALPRQVHMVGLGPPYPPQRYPFTNVQGFDPSSVHLPAQQPDPNQPQFPGYMNPYSQFVGLQQMQQPPHPTQLQNQSQVSFSQASSSKEPEDQDNKPIGKRGRGQRHFLRDELMFTILADPFPSRCCRLKKKESAIQANAQS</sequence>
<dbReference type="CDD" id="cd11445">
    <property type="entry name" value="bHLH_AtPIF_like"/>
    <property type="match status" value="2"/>
</dbReference>
<feature type="region of interest" description="Disordered" evidence="6">
    <location>
        <begin position="887"/>
        <end position="910"/>
    </location>
</feature>
<dbReference type="SUPFAM" id="SSF47459">
    <property type="entry name" value="HLH, helix-loop-helix DNA-binding domain"/>
    <property type="match status" value="2"/>
</dbReference>
<feature type="compositionally biased region" description="Low complexity" evidence="6">
    <location>
        <begin position="933"/>
        <end position="949"/>
    </location>
</feature>
<feature type="compositionally biased region" description="Basic and acidic residues" evidence="6">
    <location>
        <begin position="787"/>
        <end position="806"/>
    </location>
</feature>
<feature type="compositionally biased region" description="Low complexity" evidence="6">
    <location>
        <begin position="499"/>
        <end position="515"/>
    </location>
</feature>
<feature type="compositionally biased region" description="Low complexity" evidence="6">
    <location>
        <begin position="898"/>
        <end position="910"/>
    </location>
</feature>
<dbReference type="Gene3D" id="4.10.280.10">
    <property type="entry name" value="Helix-loop-helix DNA-binding domain"/>
    <property type="match status" value="3"/>
</dbReference>
<feature type="compositionally biased region" description="Gly residues" evidence="6">
    <location>
        <begin position="1058"/>
        <end position="1068"/>
    </location>
</feature>
<dbReference type="InterPro" id="IPR036638">
    <property type="entry name" value="HLH_DNA-bd_sf"/>
</dbReference>
<evidence type="ECO:0000313" key="9">
    <source>
        <dbReference type="Proteomes" id="UP000823674"/>
    </source>
</evidence>
<evidence type="ECO:0000256" key="1">
    <source>
        <dbReference type="ARBA" id="ARBA00004123"/>
    </source>
</evidence>
<feature type="compositionally biased region" description="Low complexity" evidence="6">
    <location>
        <begin position="1405"/>
        <end position="1418"/>
    </location>
</feature>
<feature type="region of interest" description="Disordered" evidence="6">
    <location>
        <begin position="1175"/>
        <end position="1244"/>
    </location>
</feature>
<keyword evidence="5" id="KW-0539">Nucleus</keyword>
<feature type="region of interest" description="Disordered" evidence="6">
    <location>
        <begin position="439"/>
        <end position="543"/>
    </location>
</feature>
<dbReference type="PROSITE" id="PS50888">
    <property type="entry name" value="BHLH"/>
    <property type="match status" value="2"/>
</dbReference>
<feature type="region of interest" description="Disordered" evidence="6">
    <location>
        <begin position="923"/>
        <end position="967"/>
    </location>
</feature>
<name>A0ABQ7NQY1_BRACM</name>
<dbReference type="PANTHER" id="PTHR45855">
    <property type="entry name" value="TRANSCRIPTION FACTOR PIF1-RELATED"/>
    <property type="match status" value="1"/>
</dbReference>
<feature type="compositionally biased region" description="Basic and acidic residues" evidence="6">
    <location>
        <begin position="1229"/>
        <end position="1244"/>
    </location>
</feature>
<proteinExistence type="predicted"/>
<feature type="compositionally biased region" description="Basic and acidic residues" evidence="6">
    <location>
        <begin position="1197"/>
        <end position="1206"/>
    </location>
</feature>
<feature type="compositionally biased region" description="Gly residues" evidence="6">
    <location>
        <begin position="594"/>
        <end position="604"/>
    </location>
</feature>
<feature type="compositionally biased region" description="Acidic residues" evidence="6">
    <location>
        <begin position="317"/>
        <end position="326"/>
    </location>
</feature>
<feature type="region of interest" description="Disordered" evidence="6">
    <location>
        <begin position="1353"/>
        <end position="1438"/>
    </location>
</feature>
<protein>
    <recommendedName>
        <fullName evidence="7">BHLH domain-containing protein</fullName>
    </recommendedName>
</protein>
<feature type="region of interest" description="Disordered" evidence="6">
    <location>
        <begin position="283"/>
        <end position="354"/>
    </location>
</feature>
<feature type="compositionally biased region" description="Basic residues" evidence="6">
    <location>
        <begin position="1429"/>
        <end position="1438"/>
    </location>
</feature>
<feature type="compositionally biased region" description="Low complexity" evidence="6">
    <location>
        <begin position="1131"/>
        <end position="1140"/>
    </location>
</feature>
<feature type="compositionally biased region" description="Basic and acidic residues" evidence="6">
    <location>
        <begin position="57"/>
        <end position="68"/>
    </location>
</feature>
<feature type="region of interest" description="Disordered" evidence="6">
    <location>
        <begin position="577"/>
        <end position="617"/>
    </location>
</feature>
<dbReference type="Proteomes" id="UP000823674">
    <property type="component" value="Chromosome A01"/>
</dbReference>
<feature type="compositionally biased region" description="Basic and acidic residues" evidence="6">
    <location>
        <begin position="950"/>
        <end position="966"/>
    </location>
</feature>
<evidence type="ECO:0000256" key="4">
    <source>
        <dbReference type="ARBA" id="ARBA00023163"/>
    </source>
</evidence>
<evidence type="ECO:0000259" key="7">
    <source>
        <dbReference type="PROSITE" id="PS50888"/>
    </source>
</evidence>
<keyword evidence="2" id="KW-0805">Transcription regulation</keyword>
<feature type="compositionally biased region" description="Acidic residues" evidence="6">
    <location>
        <begin position="1207"/>
        <end position="1216"/>
    </location>
</feature>
<feature type="domain" description="BHLH" evidence="7">
    <location>
        <begin position="1229"/>
        <end position="1278"/>
    </location>
</feature>
<feature type="domain" description="BHLH" evidence="7">
    <location>
        <begin position="339"/>
        <end position="388"/>
    </location>
</feature>
<keyword evidence="3" id="KW-0238">DNA-binding</keyword>
<dbReference type="Pfam" id="PF00010">
    <property type="entry name" value="HLH"/>
    <property type="match status" value="2"/>
</dbReference>
<feature type="compositionally biased region" description="Polar residues" evidence="6">
    <location>
        <begin position="1385"/>
        <end position="1397"/>
    </location>
</feature>
<dbReference type="InterPro" id="IPR047265">
    <property type="entry name" value="PIF1-like_bHLH"/>
</dbReference>
<comment type="caution">
    <text evidence="8">The sequence shown here is derived from an EMBL/GenBank/DDBJ whole genome shotgun (WGS) entry which is preliminary data.</text>
</comment>
<dbReference type="SMART" id="SM00353">
    <property type="entry name" value="HLH"/>
    <property type="match status" value="2"/>
</dbReference>
<dbReference type="PANTHER" id="PTHR45855:SF21">
    <property type="entry name" value="TRANSCRIPTION FACTOR BHLH119-RELATED"/>
    <property type="match status" value="1"/>
</dbReference>
<evidence type="ECO:0000256" key="2">
    <source>
        <dbReference type="ARBA" id="ARBA00023015"/>
    </source>
</evidence>
<feature type="region of interest" description="Disordered" evidence="6">
    <location>
        <begin position="1041"/>
        <end position="1080"/>
    </location>
</feature>
<organism evidence="8 9">
    <name type="scientific">Brassica rapa subsp. trilocularis</name>
    <dbReference type="NCBI Taxonomy" id="1813537"/>
    <lineage>
        <taxon>Eukaryota</taxon>
        <taxon>Viridiplantae</taxon>
        <taxon>Streptophyta</taxon>
        <taxon>Embryophyta</taxon>
        <taxon>Tracheophyta</taxon>
        <taxon>Spermatophyta</taxon>
        <taxon>Magnoliopsida</taxon>
        <taxon>eudicotyledons</taxon>
        <taxon>Gunneridae</taxon>
        <taxon>Pentapetalae</taxon>
        <taxon>rosids</taxon>
        <taxon>malvids</taxon>
        <taxon>Brassicales</taxon>
        <taxon>Brassicaceae</taxon>
        <taxon>Brassiceae</taxon>
        <taxon>Brassica</taxon>
    </lineage>
</organism>